<organism evidence="1 2">
    <name type="scientific">Rhinopithecus bieti</name>
    <name type="common">Black snub-nosed monkey</name>
    <name type="synonym">Pygathrix bieti</name>
    <dbReference type="NCBI Taxonomy" id="61621"/>
    <lineage>
        <taxon>Eukaryota</taxon>
        <taxon>Metazoa</taxon>
        <taxon>Chordata</taxon>
        <taxon>Craniata</taxon>
        <taxon>Vertebrata</taxon>
        <taxon>Euteleostomi</taxon>
        <taxon>Mammalia</taxon>
        <taxon>Eutheria</taxon>
        <taxon>Euarchontoglires</taxon>
        <taxon>Primates</taxon>
        <taxon>Haplorrhini</taxon>
        <taxon>Catarrhini</taxon>
        <taxon>Cercopithecidae</taxon>
        <taxon>Colobinae</taxon>
        <taxon>Rhinopithecus</taxon>
    </lineage>
</organism>
<reference evidence="1" key="3">
    <citation type="submission" date="2025-09" db="UniProtKB">
        <authorList>
            <consortium name="Ensembl"/>
        </authorList>
    </citation>
    <scope>IDENTIFICATION</scope>
</reference>
<sequence>LQLKEQIHTNRESCSDASLEYSGTISSHCNLSLLCSSSSMPFLGEEDTEYCRHQEQIRRDGKLGPPLFPAFEVSSRAVGTANVISVGAEGTTCEYTGQSVLGGMMRLLIAVVI</sequence>
<accession>A0A2K6N100</accession>
<dbReference type="Ensembl" id="ENSRBIT00000065690.1">
    <property type="protein sequence ID" value="ENSRBIP00000041652.1"/>
    <property type="gene ID" value="ENSRBIG00000044145.1"/>
</dbReference>
<reference evidence="1 2" key="1">
    <citation type="submission" date="2016-06" db="EMBL/GenBank/DDBJ databases">
        <title>Genome of Rhinopithecus bieti.</title>
        <authorList>
            <person name="Wu"/>
            <person name="C.-I. and Zhang"/>
            <person name="Y."/>
        </authorList>
    </citation>
    <scope>NUCLEOTIDE SEQUENCE</scope>
</reference>
<name>A0A2K6N100_RHIBE</name>
<reference evidence="1" key="2">
    <citation type="submission" date="2025-08" db="UniProtKB">
        <authorList>
            <consortium name="Ensembl"/>
        </authorList>
    </citation>
    <scope>IDENTIFICATION</scope>
</reference>
<dbReference type="Proteomes" id="UP000233180">
    <property type="component" value="Unassembled WGS sequence"/>
</dbReference>
<evidence type="ECO:0000313" key="1">
    <source>
        <dbReference type="Ensembl" id="ENSRBIP00000041652.1"/>
    </source>
</evidence>
<dbReference type="OMA" id="EEDTEYC"/>
<protein>
    <submittedName>
        <fullName evidence="1">Uncharacterized protein</fullName>
    </submittedName>
</protein>
<dbReference type="GeneTree" id="ENSGT00910000148899"/>
<keyword evidence="2" id="KW-1185">Reference proteome</keyword>
<dbReference type="AlphaFoldDB" id="A0A2K6N100"/>
<evidence type="ECO:0000313" key="2">
    <source>
        <dbReference type="Proteomes" id="UP000233180"/>
    </source>
</evidence>
<proteinExistence type="predicted"/>